<dbReference type="OrthoDB" id="5244559at2"/>
<dbReference type="EMBL" id="PVZC01000006">
    <property type="protein sequence ID" value="PRX97062.1"/>
    <property type="molecule type" value="Genomic_DNA"/>
</dbReference>
<feature type="domain" description="PspA-associated" evidence="1">
    <location>
        <begin position="1"/>
        <end position="94"/>
    </location>
</feature>
<dbReference type="Proteomes" id="UP000237846">
    <property type="component" value="Unassembled WGS sequence"/>
</dbReference>
<proteinExistence type="predicted"/>
<protein>
    <recommendedName>
        <fullName evidence="1">PspA-associated domain-containing protein</fullName>
    </recommendedName>
</protein>
<dbReference type="RefSeq" id="WP_106248744.1">
    <property type="nucleotide sequence ID" value="NZ_PVZC01000006.1"/>
</dbReference>
<dbReference type="AlphaFoldDB" id="A0A2T0PZT0"/>
<evidence type="ECO:0000259" key="1">
    <source>
        <dbReference type="Pfam" id="PF22743"/>
    </source>
</evidence>
<dbReference type="InterPro" id="IPR054437">
    <property type="entry name" value="PspA-assoc_dom"/>
</dbReference>
<dbReference type="Pfam" id="PF22743">
    <property type="entry name" value="PspAA"/>
    <property type="match status" value="1"/>
</dbReference>
<gene>
    <name evidence="2" type="ORF">CLV72_10698</name>
</gene>
<sequence length="95" mass="10301">MIVRILGEGQFRLDLSELGRLNELDARLEEATNAGDEGAFRQTLHDLLDAVRTGSAPVPDDELHPSDLILPPADASIDDVRTILSDKEGEGLIPN</sequence>
<comment type="caution">
    <text evidence="2">The sequence shown here is derived from an EMBL/GenBank/DDBJ whole genome shotgun (WGS) entry which is preliminary data.</text>
</comment>
<reference evidence="2 3" key="1">
    <citation type="submission" date="2018-03" db="EMBL/GenBank/DDBJ databases">
        <title>Genomic Encyclopedia of Archaeal and Bacterial Type Strains, Phase II (KMG-II): from individual species to whole genera.</title>
        <authorList>
            <person name="Goeker M."/>
        </authorList>
    </citation>
    <scope>NUCLEOTIDE SEQUENCE [LARGE SCALE GENOMIC DNA]</scope>
    <source>
        <strain evidence="2 3">DSM 45601</strain>
    </source>
</reference>
<name>A0A2T0PZT0_9ACTN</name>
<evidence type="ECO:0000313" key="3">
    <source>
        <dbReference type="Proteomes" id="UP000237846"/>
    </source>
</evidence>
<organism evidence="2 3">
    <name type="scientific">Allonocardiopsis opalescens</name>
    <dbReference type="NCBI Taxonomy" id="1144618"/>
    <lineage>
        <taxon>Bacteria</taxon>
        <taxon>Bacillati</taxon>
        <taxon>Actinomycetota</taxon>
        <taxon>Actinomycetes</taxon>
        <taxon>Streptosporangiales</taxon>
        <taxon>Allonocardiopsis</taxon>
    </lineage>
</organism>
<evidence type="ECO:0000313" key="2">
    <source>
        <dbReference type="EMBL" id="PRX97062.1"/>
    </source>
</evidence>
<accession>A0A2T0PZT0</accession>
<keyword evidence="3" id="KW-1185">Reference proteome</keyword>